<name>A0A0G0WA21_UNCC2</name>
<reference evidence="2 3" key="1">
    <citation type="journal article" date="2015" name="Nature">
        <title>rRNA introns, odd ribosomes, and small enigmatic genomes across a large radiation of phyla.</title>
        <authorList>
            <person name="Brown C.T."/>
            <person name="Hug L.A."/>
            <person name="Thomas B.C."/>
            <person name="Sharon I."/>
            <person name="Castelle C.J."/>
            <person name="Singh A."/>
            <person name="Wilkins M.J."/>
            <person name="Williams K.H."/>
            <person name="Banfield J.F."/>
        </authorList>
    </citation>
    <scope>NUCLEOTIDE SEQUENCE [LARGE SCALE GENOMIC DNA]</scope>
</reference>
<dbReference type="EMBL" id="LCBL01000001">
    <property type="protein sequence ID" value="KKS09820.1"/>
    <property type="molecule type" value="Genomic_DNA"/>
</dbReference>
<gene>
    <name evidence="2" type="ORF">UU65_C0001G0225</name>
</gene>
<sequence length="111" mass="12737">MAQKVEFNYGIGIKNPANLKVGDQMTVIKKGYRVCEMCATTDLLDDISRDKVGSLQVLEVIVKRSEELKKEDLVDIGFEKIDEIEEYLEREYPNYLGDRSLVSIITFERVS</sequence>
<comment type="caution">
    <text evidence="2">The sequence shown here is derived from an EMBL/GenBank/DDBJ whole genome shotgun (WGS) entry which is preliminary data.</text>
</comment>
<evidence type="ECO:0000259" key="1">
    <source>
        <dbReference type="Pfam" id="PF04266"/>
    </source>
</evidence>
<dbReference type="Pfam" id="PF04266">
    <property type="entry name" value="ASCH"/>
    <property type="match status" value="1"/>
</dbReference>
<dbReference type="AlphaFoldDB" id="A0A0G0WA21"/>
<proteinExistence type="predicted"/>
<organism evidence="2 3">
    <name type="scientific">candidate division CPR2 bacterium GW2011_GWC1_41_48</name>
    <dbReference type="NCBI Taxonomy" id="1618344"/>
    <lineage>
        <taxon>Bacteria</taxon>
        <taxon>Bacteria division CPR2</taxon>
    </lineage>
</organism>
<evidence type="ECO:0000313" key="3">
    <source>
        <dbReference type="Proteomes" id="UP000033869"/>
    </source>
</evidence>
<feature type="domain" description="ASCH" evidence="1">
    <location>
        <begin position="47"/>
        <end position="110"/>
    </location>
</feature>
<dbReference type="Proteomes" id="UP000033869">
    <property type="component" value="Unassembled WGS sequence"/>
</dbReference>
<accession>A0A0G0WA21</accession>
<protein>
    <recommendedName>
        <fullName evidence="1">ASCH domain-containing protein</fullName>
    </recommendedName>
</protein>
<evidence type="ECO:0000313" key="2">
    <source>
        <dbReference type="EMBL" id="KKS09820.1"/>
    </source>
</evidence>
<dbReference type="InterPro" id="IPR007374">
    <property type="entry name" value="ASCH_domain"/>
</dbReference>